<sequence length="91" mass="10180">MTCDGAILFYHPLFPRSFENLTRHSLRFPLMPKSCRLGARRLHQIGVLGVKQPKSWGSKQRAPENGSMMILTVAAKAAGSSPSQMLTRQRK</sequence>
<keyword evidence="2" id="KW-1185">Reference proteome</keyword>
<accession>A0AAD2HVN9</accession>
<comment type="caution">
    <text evidence="1">The sequence shown here is derived from an EMBL/GenBank/DDBJ whole genome shotgun (WGS) entry which is preliminary data.</text>
</comment>
<evidence type="ECO:0000313" key="1">
    <source>
        <dbReference type="EMBL" id="CAK5282840.1"/>
    </source>
</evidence>
<organism evidence="1 2">
    <name type="scientific">Mycena citricolor</name>
    <dbReference type="NCBI Taxonomy" id="2018698"/>
    <lineage>
        <taxon>Eukaryota</taxon>
        <taxon>Fungi</taxon>
        <taxon>Dikarya</taxon>
        <taxon>Basidiomycota</taxon>
        <taxon>Agaricomycotina</taxon>
        <taxon>Agaricomycetes</taxon>
        <taxon>Agaricomycetidae</taxon>
        <taxon>Agaricales</taxon>
        <taxon>Marasmiineae</taxon>
        <taxon>Mycenaceae</taxon>
        <taxon>Mycena</taxon>
    </lineage>
</organism>
<dbReference type="AlphaFoldDB" id="A0AAD2HVN9"/>
<protein>
    <submittedName>
        <fullName evidence="1">Uncharacterized protein</fullName>
    </submittedName>
</protein>
<gene>
    <name evidence="1" type="ORF">MYCIT1_LOCUS34925</name>
</gene>
<name>A0AAD2HVN9_9AGAR</name>
<proteinExistence type="predicted"/>
<evidence type="ECO:0000313" key="2">
    <source>
        <dbReference type="Proteomes" id="UP001295794"/>
    </source>
</evidence>
<dbReference type="EMBL" id="CAVNYO010000463">
    <property type="protein sequence ID" value="CAK5282840.1"/>
    <property type="molecule type" value="Genomic_DNA"/>
</dbReference>
<dbReference type="Proteomes" id="UP001295794">
    <property type="component" value="Unassembled WGS sequence"/>
</dbReference>
<reference evidence="1" key="1">
    <citation type="submission" date="2023-11" db="EMBL/GenBank/DDBJ databases">
        <authorList>
            <person name="De Vega J J."/>
            <person name="De Vega J J."/>
        </authorList>
    </citation>
    <scope>NUCLEOTIDE SEQUENCE</scope>
</reference>